<gene>
    <name evidence="3" type="ORF">CWE09_03465</name>
</gene>
<dbReference type="RefSeq" id="WP_126802620.1">
    <property type="nucleotide sequence ID" value="NZ_PIPL01000001.1"/>
</dbReference>
<reference evidence="3 4" key="1">
    <citation type="journal article" date="2011" name="Front. Microbiol.">
        <title>Genomic signatures of strain selection and enhancement in Bacillus atrophaeus var. globigii, a historical biowarfare simulant.</title>
        <authorList>
            <person name="Gibbons H.S."/>
            <person name="Broomall S.M."/>
            <person name="McNew L.A."/>
            <person name="Daligault H."/>
            <person name="Chapman C."/>
            <person name="Bruce D."/>
            <person name="Karavis M."/>
            <person name="Krepps M."/>
            <person name="McGregor P.A."/>
            <person name="Hong C."/>
            <person name="Park K.H."/>
            <person name="Akmal A."/>
            <person name="Feldman A."/>
            <person name="Lin J.S."/>
            <person name="Chang W.E."/>
            <person name="Higgs B.W."/>
            <person name="Demirev P."/>
            <person name="Lindquist J."/>
            <person name="Liem A."/>
            <person name="Fochler E."/>
            <person name="Read T.D."/>
            <person name="Tapia R."/>
            <person name="Johnson S."/>
            <person name="Bishop-Lilly K.A."/>
            <person name="Detter C."/>
            <person name="Han C."/>
            <person name="Sozhamannan S."/>
            <person name="Rosenzweig C.N."/>
            <person name="Skowronski E.W."/>
        </authorList>
    </citation>
    <scope>NUCLEOTIDE SEQUENCE [LARGE SCALE GENOMIC DNA]</scope>
    <source>
        <strain evidence="3 4">MLST1</strain>
    </source>
</reference>
<dbReference type="EMBL" id="PIPL01000001">
    <property type="protein sequence ID" value="RUO25802.1"/>
    <property type="molecule type" value="Genomic_DNA"/>
</dbReference>
<dbReference type="OrthoDB" id="9804751at2"/>
<evidence type="ECO:0000313" key="3">
    <source>
        <dbReference type="EMBL" id="RUO25802.1"/>
    </source>
</evidence>
<feature type="domain" description="HDOD" evidence="2">
    <location>
        <begin position="198"/>
        <end position="386"/>
    </location>
</feature>
<dbReference type="Gene3D" id="1.10.3210.10">
    <property type="entry name" value="Hypothetical protein af1432"/>
    <property type="match status" value="1"/>
</dbReference>
<dbReference type="InterPro" id="IPR035919">
    <property type="entry name" value="EAL_sf"/>
</dbReference>
<dbReference type="PROSITE" id="PS51833">
    <property type="entry name" value="HDOD"/>
    <property type="match status" value="1"/>
</dbReference>
<dbReference type="Pfam" id="PF00563">
    <property type="entry name" value="EAL"/>
    <property type="match status" value="1"/>
</dbReference>
<proteinExistence type="predicted"/>
<dbReference type="SUPFAM" id="SSF109604">
    <property type="entry name" value="HD-domain/PDEase-like"/>
    <property type="match status" value="1"/>
</dbReference>
<comment type="caution">
    <text evidence="3">The sequence shown here is derived from an EMBL/GenBank/DDBJ whole genome shotgun (WGS) entry which is preliminary data.</text>
</comment>
<dbReference type="PIRSF" id="PIRSF003180">
    <property type="entry name" value="DiGMPpdiest_YuxH"/>
    <property type="match status" value="1"/>
</dbReference>
<dbReference type="Pfam" id="PF08668">
    <property type="entry name" value="HDOD"/>
    <property type="match status" value="1"/>
</dbReference>
<dbReference type="InterPro" id="IPR052340">
    <property type="entry name" value="RNase_Y/CdgJ"/>
</dbReference>
<feature type="domain" description="EAL" evidence="1">
    <location>
        <begin position="1"/>
        <end position="204"/>
    </location>
</feature>
<dbReference type="Gene3D" id="3.20.20.450">
    <property type="entry name" value="EAL domain"/>
    <property type="match status" value="1"/>
</dbReference>
<dbReference type="InterPro" id="IPR001633">
    <property type="entry name" value="EAL_dom"/>
</dbReference>
<dbReference type="InterPro" id="IPR013976">
    <property type="entry name" value="HDOD"/>
</dbReference>
<keyword evidence="4" id="KW-1185">Reference proteome</keyword>
<sequence length="406" mass="46649">MFFYLARQPILNRCQRLFGYELLFRDGEQNAFPNVDDDVATARLIENSQLQHTIAELTEHKLAFINFAEGGLLSDLPRLLSPSDVVIEVLESVTPSPAVQNKLQTLKELGYRIALDDYNFDPEWQKVFPYLSIIKVDLQAYTYRQLQVLKHQIRGTGIALLAEKVETRQQFSDALEDGFEYFQGYFFSKPEMLKKRNISPTKAACTELLAETSREQFDFKYVTEILQRDVALSYRLLRFVNAAAFGRAKKVTSLHQAVIFLGVEEVKRFVTLAVTAALNDDKPSELIRLAITRARFCELLSQHHEHKTVNSNQAFLVGLFSLLDAMFDEELKVALNRLNLTDSIQSALVERRGALAFYLALIEQYEKANWQKVDIICKRLKVDPEQIPELYIQANNWAQRILPDDS</sequence>
<dbReference type="PANTHER" id="PTHR33525">
    <property type="match status" value="1"/>
</dbReference>
<organism evidence="3 4">
    <name type="scientific">Aliidiomarina minuta</name>
    <dbReference type="NCBI Taxonomy" id="880057"/>
    <lineage>
        <taxon>Bacteria</taxon>
        <taxon>Pseudomonadati</taxon>
        <taxon>Pseudomonadota</taxon>
        <taxon>Gammaproteobacteria</taxon>
        <taxon>Alteromonadales</taxon>
        <taxon>Idiomarinaceae</taxon>
        <taxon>Aliidiomarina</taxon>
    </lineage>
</organism>
<evidence type="ECO:0000259" key="2">
    <source>
        <dbReference type="PROSITE" id="PS51833"/>
    </source>
</evidence>
<dbReference type="SMART" id="SM00052">
    <property type="entry name" value="EAL"/>
    <property type="match status" value="1"/>
</dbReference>
<evidence type="ECO:0000313" key="4">
    <source>
        <dbReference type="Proteomes" id="UP000288293"/>
    </source>
</evidence>
<name>A0A432W6Z1_9GAMM</name>
<dbReference type="InterPro" id="IPR014408">
    <property type="entry name" value="dGMP_Pdiesterase_EAL/HD-GYP"/>
</dbReference>
<protein>
    <submittedName>
        <fullName evidence="3">EAL domain-containing protein</fullName>
    </submittedName>
</protein>
<dbReference type="AlphaFoldDB" id="A0A432W6Z1"/>
<dbReference type="Proteomes" id="UP000288293">
    <property type="component" value="Unassembled WGS sequence"/>
</dbReference>
<dbReference type="SUPFAM" id="SSF141868">
    <property type="entry name" value="EAL domain-like"/>
    <property type="match status" value="1"/>
</dbReference>
<evidence type="ECO:0000259" key="1">
    <source>
        <dbReference type="PROSITE" id="PS50883"/>
    </source>
</evidence>
<dbReference type="PANTHER" id="PTHR33525:SF4">
    <property type="entry name" value="CYCLIC DI-GMP PHOSPHODIESTERASE CDGJ"/>
    <property type="match status" value="1"/>
</dbReference>
<accession>A0A432W6Z1</accession>
<dbReference type="PROSITE" id="PS50883">
    <property type="entry name" value="EAL"/>
    <property type="match status" value="1"/>
</dbReference>